<dbReference type="GO" id="GO:0005179">
    <property type="term" value="F:hormone activity"/>
    <property type="evidence" value="ECO:0007669"/>
    <property type="project" value="UniProtKB-KW"/>
</dbReference>
<keyword evidence="4" id="KW-0964">Secreted</keyword>
<comment type="similarity">
    <text evidence="2">Belongs to the parathyroid hormone family.</text>
</comment>
<keyword evidence="12" id="KW-1185">Reference proteome</keyword>
<dbReference type="RefSeq" id="XP_032804799.1">
    <property type="nucleotide sequence ID" value="XM_032948908.1"/>
</dbReference>
<proteinExistence type="inferred from homology"/>
<keyword evidence="11" id="KW-1133">Transmembrane helix</keyword>
<feature type="transmembrane region" description="Helical" evidence="11">
    <location>
        <begin position="6"/>
        <end position="26"/>
    </location>
</feature>
<evidence type="ECO:0000256" key="5">
    <source>
        <dbReference type="ARBA" id="ARBA00022685"/>
    </source>
</evidence>
<keyword evidence="5" id="KW-0165">Cleavage on pair of basic residues</keyword>
<dbReference type="GO" id="GO:0007218">
    <property type="term" value="P:neuropeptide signaling pathway"/>
    <property type="evidence" value="ECO:0007669"/>
    <property type="project" value="UniProtKB-KW"/>
</dbReference>
<keyword evidence="7" id="KW-0732">Signal</keyword>
<dbReference type="Proteomes" id="UP001318040">
    <property type="component" value="Chromosome 7"/>
</dbReference>
<keyword evidence="6" id="KW-0372">Hormone</keyword>
<dbReference type="InterPro" id="IPR001415">
    <property type="entry name" value="PTH/PTH-rel"/>
</dbReference>
<dbReference type="PANTHER" id="PTHR28585:SF1">
    <property type="entry name" value="TUBEROINFUNDIBULAR PEPTIDE OF 39 RESIDUES"/>
    <property type="match status" value="1"/>
</dbReference>
<protein>
    <recommendedName>
        <fullName evidence="3">Tuberoinfundibular peptide of 39 residues</fullName>
    </recommendedName>
    <alternativeName>
        <fullName evidence="9">Parathyroid hormone 2</fullName>
    </alternativeName>
</protein>
<evidence type="ECO:0000313" key="13">
    <source>
        <dbReference type="RefSeq" id="XP_032804797.1"/>
    </source>
</evidence>
<evidence type="ECO:0000313" key="15">
    <source>
        <dbReference type="RefSeq" id="XP_032804799.1"/>
    </source>
</evidence>
<comment type="subcellular location">
    <subcellularLocation>
        <location evidence="1">Secreted</location>
    </subcellularLocation>
</comment>
<gene>
    <name evidence="13 14 15" type="primary">LOC116939895</name>
</gene>
<dbReference type="PANTHER" id="PTHR28585">
    <property type="entry name" value="TUBEROINFUNDIBULAR PEPTIDE OF 39 RESIDUES"/>
    <property type="match status" value="1"/>
</dbReference>
<sequence length="224" mass="24043">MAHETLLLKLVLVVYLSTGGVAAFLLPRLASPLSQESRSSENDANAGGDPGRIWADEDHLQQEQLQLMEPGEAAWSSEGQGFPKGSDFLEELWLSSDPGPNQLVSQRVDRSVSSVADHAVMQKRGRLLQELARQNWLSALLQDVGSVGARTERSLGPSEPLSVVLNGGGVGVGGLGRGVGDGGVEESRRRATVAEDGLVRQKSKYLADVHRQSWINAIVRKLSS</sequence>
<keyword evidence="8" id="KW-0527">Neuropeptide</keyword>
<name>A0AAJ7WNY8_PETMA</name>
<evidence type="ECO:0000256" key="4">
    <source>
        <dbReference type="ARBA" id="ARBA00022525"/>
    </source>
</evidence>
<dbReference type="RefSeq" id="XP_032804798.1">
    <property type="nucleotide sequence ID" value="XM_032948907.1"/>
</dbReference>
<organism evidence="12 15">
    <name type="scientific">Petromyzon marinus</name>
    <name type="common">Sea lamprey</name>
    <dbReference type="NCBI Taxonomy" id="7757"/>
    <lineage>
        <taxon>Eukaryota</taxon>
        <taxon>Metazoa</taxon>
        <taxon>Chordata</taxon>
        <taxon>Craniata</taxon>
        <taxon>Vertebrata</taxon>
        <taxon>Cyclostomata</taxon>
        <taxon>Hyperoartia</taxon>
        <taxon>Petromyzontiformes</taxon>
        <taxon>Petromyzontidae</taxon>
        <taxon>Petromyzon</taxon>
    </lineage>
</organism>
<dbReference type="InterPro" id="IPR029396">
    <property type="entry name" value="TIP39"/>
</dbReference>
<feature type="region of interest" description="Disordered" evidence="10">
    <location>
        <begin position="34"/>
        <end position="54"/>
    </location>
</feature>
<evidence type="ECO:0000256" key="3">
    <source>
        <dbReference type="ARBA" id="ARBA00021831"/>
    </source>
</evidence>
<keyword evidence="11" id="KW-0472">Membrane</keyword>
<dbReference type="AlphaFoldDB" id="A0AAJ7WNY8"/>
<evidence type="ECO:0000256" key="6">
    <source>
        <dbReference type="ARBA" id="ARBA00022702"/>
    </source>
</evidence>
<evidence type="ECO:0000256" key="11">
    <source>
        <dbReference type="SAM" id="Phobius"/>
    </source>
</evidence>
<evidence type="ECO:0000256" key="1">
    <source>
        <dbReference type="ARBA" id="ARBA00004613"/>
    </source>
</evidence>
<evidence type="ECO:0000256" key="8">
    <source>
        <dbReference type="ARBA" id="ARBA00023320"/>
    </source>
</evidence>
<reference evidence="13 14" key="1">
    <citation type="submission" date="2025-04" db="UniProtKB">
        <authorList>
            <consortium name="RefSeq"/>
        </authorList>
    </citation>
    <scope>IDENTIFICATION</scope>
    <source>
        <tissue evidence="13 14">Sperm</tissue>
    </source>
</reference>
<dbReference type="KEGG" id="pmrn:116939895"/>
<evidence type="ECO:0000256" key="9">
    <source>
        <dbReference type="ARBA" id="ARBA00030147"/>
    </source>
</evidence>
<dbReference type="GO" id="GO:0005576">
    <property type="term" value="C:extracellular region"/>
    <property type="evidence" value="ECO:0007669"/>
    <property type="project" value="UniProtKB-SubCell"/>
</dbReference>
<accession>A0AAJ7WNY8</accession>
<dbReference type="RefSeq" id="XP_032804797.1">
    <property type="nucleotide sequence ID" value="XM_032948906.1"/>
</dbReference>
<evidence type="ECO:0000313" key="12">
    <source>
        <dbReference type="Proteomes" id="UP001318040"/>
    </source>
</evidence>
<keyword evidence="11" id="KW-0812">Transmembrane</keyword>
<dbReference type="Pfam" id="PF01279">
    <property type="entry name" value="Parathyroid"/>
    <property type="match status" value="1"/>
</dbReference>
<evidence type="ECO:0000256" key="10">
    <source>
        <dbReference type="SAM" id="MobiDB-lite"/>
    </source>
</evidence>
<evidence type="ECO:0000256" key="2">
    <source>
        <dbReference type="ARBA" id="ARBA00006307"/>
    </source>
</evidence>
<evidence type="ECO:0000256" key="7">
    <source>
        <dbReference type="ARBA" id="ARBA00022729"/>
    </source>
</evidence>
<evidence type="ECO:0000313" key="14">
    <source>
        <dbReference type="RefSeq" id="XP_032804798.1"/>
    </source>
</evidence>